<dbReference type="Gene3D" id="2.60.120.260">
    <property type="entry name" value="Galactose-binding domain-like"/>
    <property type="match status" value="2"/>
</dbReference>
<keyword evidence="2 5" id="KW-0378">Hydrolase</keyword>
<evidence type="ECO:0000256" key="5">
    <source>
        <dbReference type="RuleBase" id="RU000675"/>
    </source>
</evidence>
<evidence type="ECO:0000259" key="7">
    <source>
        <dbReference type="Pfam" id="PF01301"/>
    </source>
</evidence>
<dbReference type="SUPFAM" id="SSF51445">
    <property type="entry name" value="(Trans)glycosidases"/>
    <property type="match status" value="1"/>
</dbReference>
<dbReference type="InterPro" id="IPR026283">
    <property type="entry name" value="B-gal_1-like"/>
</dbReference>
<dbReference type="InterPro" id="IPR001944">
    <property type="entry name" value="Glycoside_Hdrlase_35"/>
</dbReference>
<dbReference type="Gene3D" id="3.20.20.80">
    <property type="entry name" value="Glycosidases"/>
    <property type="match status" value="1"/>
</dbReference>
<dbReference type="KEGG" id="rsa:RSal33209_3151"/>
<dbReference type="EMBL" id="CP000910">
    <property type="protein sequence ID" value="ABY24869.1"/>
    <property type="molecule type" value="Genomic_DNA"/>
</dbReference>
<evidence type="ECO:0000313" key="11">
    <source>
        <dbReference type="Proteomes" id="UP000002007"/>
    </source>
</evidence>
<feature type="active site" description="Proton donor" evidence="4">
    <location>
        <position position="179"/>
    </location>
</feature>
<sequence>MWAISPSSSAPTSIGTMPSAKQTLTFADGKLFRNGSEHRLLGGAIHYFRVHPSQWGNRLDRLKALGANTLDTYVAWNFHQRRATDQADFSDWRDLVRFIEMAGEHGLDVMVRPGPYICAEWDNGGFPAWLTGKTGLTLRSTDPAYQAAVSQWFDTLLPLLTPLQASNGGPIVAFQAENEYGSYGDDLEYVAWTRQALAERGVTELIFSADGGNDFYLDGGALPTDAAEPMLATGTLGSRGAEAIETWQHRRPGEHFIAAEFWNGWFDHWGEEHHRRDPAEAALEVKQILDGCGSICLYMAHGCSNFGLTSGANYDGVLQPTVTSYDSDAPIGEDGRLTPKFHAIRELFGQYAELPELGSLTEPNRVLPAQNLSLTPGLGLLEALREFSAKPSKTPLSFEELDCPEGLVLYRAQPILPRGEFKLRIAELHDRAIVFIDGERVGVFEATVHEPLVLTGTGERAVVEILVENQGRINYGHLLGQGKGILGGLLINQRLTFGWQNTPVPLVDVELPDLQRFANPTDRQPAGPGFFSATLNLAEPLDTHLALPGFAKGFVWVNGFLLGRYWERGPQSTLYVPAALLSAGSNQITVLELDCAGTLVELHEATNLG</sequence>
<proteinExistence type="inferred from homology"/>
<evidence type="ECO:0000313" key="10">
    <source>
        <dbReference type="EMBL" id="ABY24869.1"/>
    </source>
</evidence>
<dbReference type="SUPFAM" id="SSF49785">
    <property type="entry name" value="Galactose-binding domain-like"/>
    <property type="match status" value="1"/>
</dbReference>
<evidence type="ECO:0000256" key="1">
    <source>
        <dbReference type="ARBA" id="ARBA00009809"/>
    </source>
</evidence>
<evidence type="ECO:0000256" key="4">
    <source>
        <dbReference type="PIRSR" id="PIRSR006336-1"/>
    </source>
</evidence>
<dbReference type="Pfam" id="PF21317">
    <property type="entry name" value="BetaGal_ABD_1"/>
    <property type="match status" value="1"/>
</dbReference>
<gene>
    <name evidence="10" type="ordered locus">RSal33209_3151</name>
</gene>
<dbReference type="HOGENOM" id="CLU_007853_7_2_11"/>
<feature type="active site" description="Nucleophile" evidence="4">
    <location>
        <position position="260"/>
    </location>
</feature>
<comment type="similarity">
    <text evidence="1 6">Belongs to the glycosyl hydrolase 35 family.</text>
</comment>
<dbReference type="CAZy" id="GH35">
    <property type="family name" value="Glycoside Hydrolase Family 35"/>
</dbReference>
<dbReference type="InterPro" id="IPR048912">
    <property type="entry name" value="BetaGal1-like_ABD1"/>
</dbReference>
<dbReference type="SMR" id="A9WUJ8"/>
<organism evidence="10 11">
    <name type="scientific">Renibacterium salmoninarum (strain ATCC 33209 / DSM 20767 / JCM 11484 / NBRC 15589 / NCIMB 2235)</name>
    <dbReference type="NCBI Taxonomy" id="288705"/>
    <lineage>
        <taxon>Bacteria</taxon>
        <taxon>Bacillati</taxon>
        <taxon>Actinomycetota</taxon>
        <taxon>Actinomycetes</taxon>
        <taxon>Micrococcales</taxon>
        <taxon>Micrococcaceae</taxon>
        <taxon>Renibacterium</taxon>
    </lineage>
</organism>
<dbReference type="AlphaFoldDB" id="A9WUJ8"/>
<dbReference type="PANTHER" id="PTHR23421">
    <property type="entry name" value="BETA-GALACTOSIDASE RELATED"/>
    <property type="match status" value="1"/>
</dbReference>
<dbReference type="InterPro" id="IPR017853">
    <property type="entry name" value="GH"/>
</dbReference>
<evidence type="ECO:0000259" key="8">
    <source>
        <dbReference type="Pfam" id="PF21317"/>
    </source>
</evidence>
<dbReference type="STRING" id="288705.RSal33209_3151"/>
<dbReference type="GO" id="GO:0005975">
    <property type="term" value="P:carbohydrate metabolic process"/>
    <property type="evidence" value="ECO:0007669"/>
    <property type="project" value="InterPro"/>
</dbReference>
<dbReference type="PRINTS" id="PR00742">
    <property type="entry name" value="GLHYDRLASE35"/>
</dbReference>
<feature type="domain" description="Glycoside hydrolase 35 catalytic" evidence="7">
    <location>
        <begin position="31"/>
        <end position="350"/>
    </location>
</feature>
<dbReference type="PROSITE" id="PS01182">
    <property type="entry name" value="GLYCOSYL_HYDROL_F35"/>
    <property type="match status" value="1"/>
</dbReference>
<reference evidence="11" key="1">
    <citation type="journal article" date="2008" name="J. Bacteriol.">
        <title>Genome sequence of the fish pathogen Renibacterium salmoninarum suggests reductive evolution away from an environmental Arthrobacter ancestor.</title>
        <authorList>
            <person name="Wiens G.D."/>
            <person name="Rockey D.D."/>
            <person name="Wu Z."/>
            <person name="Chang J."/>
            <person name="Levy R."/>
            <person name="Crane S."/>
            <person name="Chen D.S."/>
            <person name="Capri G.R."/>
            <person name="Burnett J.R."/>
            <person name="Sudheesh P.S."/>
            <person name="Schipma M.J."/>
            <person name="Burd H."/>
            <person name="Bhattacharyya A."/>
            <person name="Rhodes L.D."/>
            <person name="Kaul R."/>
            <person name="Strom M.S."/>
        </authorList>
    </citation>
    <scope>NUCLEOTIDE SEQUENCE [LARGE SCALE GENOMIC DNA]</scope>
    <source>
        <strain evidence="11">ATCC 33209 / DSM 20767 / JCM 11484 / NBRC 15589 / NCIMB 2235</strain>
    </source>
</reference>
<evidence type="ECO:0000256" key="2">
    <source>
        <dbReference type="ARBA" id="ARBA00022801"/>
    </source>
</evidence>
<keyword evidence="3 5" id="KW-0326">Glycosidase</keyword>
<feature type="domain" description="Beta-galactosidase 1-like first all-beta" evidence="8">
    <location>
        <begin position="395"/>
        <end position="504"/>
    </location>
</feature>
<dbReference type="InterPro" id="IPR048913">
    <property type="entry name" value="BetaGal_gal-bd"/>
</dbReference>
<dbReference type="eggNOG" id="COG1874">
    <property type="taxonomic scope" value="Bacteria"/>
</dbReference>
<dbReference type="InterPro" id="IPR008979">
    <property type="entry name" value="Galactose-bd-like_sf"/>
</dbReference>
<evidence type="ECO:0000256" key="3">
    <source>
        <dbReference type="ARBA" id="ARBA00023295"/>
    </source>
</evidence>
<dbReference type="GO" id="GO:0004565">
    <property type="term" value="F:beta-galactosidase activity"/>
    <property type="evidence" value="ECO:0007669"/>
    <property type="project" value="UniProtKB-EC"/>
</dbReference>
<dbReference type="InterPro" id="IPR019801">
    <property type="entry name" value="Glyco_hydro_35_CS"/>
</dbReference>
<evidence type="ECO:0000256" key="6">
    <source>
        <dbReference type="RuleBase" id="RU003679"/>
    </source>
</evidence>
<keyword evidence="11" id="KW-1185">Reference proteome</keyword>
<comment type="catalytic activity">
    <reaction evidence="5">
        <text>Hydrolysis of terminal non-reducing beta-D-galactose residues in beta-D-galactosides.</text>
        <dbReference type="EC" id="3.2.1.23"/>
    </reaction>
</comment>
<evidence type="ECO:0000259" key="9">
    <source>
        <dbReference type="Pfam" id="PF21467"/>
    </source>
</evidence>
<dbReference type="Pfam" id="PF21467">
    <property type="entry name" value="BetaGal_gal-bd"/>
    <property type="match status" value="1"/>
</dbReference>
<name>A9WUJ8_RENSM</name>
<accession>A9WUJ8</accession>
<feature type="domain" description="Beta-galactosidase galactose-binding" evidence="9">
    <location>
        <begin position="528"/>
        <end position="586"/>
    </location>
</feature>
<protein>
    <recommendedName>
        <fullName evidence="5">Beta-galactosidase</fullName>
        <ecNumber evidence="5">3.2.1.23</ecNumber>
    </recommendedName>
</protein>
<dbReference type="EC" id="3.2.1.23" evidence="5"/>
<dbReference type="Proteomes" id="UP000002007">
    <property type="component" value="Chromosome"/>
</dbReference>
<dbReference type="InterPro" id="IPR031330">
    <property type="entry name" value="Gly_Hdrlase_35_cat"/>
</dbReference>
<dbReference type="Pfam" id="PF01301">
    <property type="entry name" value="Glyco_hydro_35"/>
    <property type="match status" value="1"/>
</dbReference>
<dbReference type="PIRSF" id="PIRSF006336">
    <property type="entry name" value="B-gal"/>
    <property type="match status" value="1"/>
</dbReference>